<evidence type="ECO:0000313" key="4">
    <source>
        <dbReference type="Proteomes" id="UP000551878"/>
    </source>
</evidence>
<dbReference type="InterPro" id="IPR044528">
    <property type="entry name" value="POD-like_MBL-fold"/>
</dbReference>
<accession>A0A840QLR7</accession>
<dbReference type="GO" id="GO:0050313">
    <property type="term" value="F:sulfur dioxygenase activity"/>
    <property type="evidence" value="ECO:0007669"/>
    <property type="project" value="InterPro"/>
</dbReference>
<dbReference type="CDD" id="cd07724">
    <property type="entry name" value="POD-like_MBL-fold"/>
    <property type="match status" value="1"/>
</dbReference>
<evidence type="ECO:0000313" key="3">
    <source>
        <dbReference type="EMBL" id="MBB5172308.1"/>
    </source>
</evidence>
<feature type="compositionally biased region" description="Basic and acidic residues" evidence="1">
    <location>
        <begin position="358"/>
        <end position="368"/>
    </location>
</feature>
<dbReference type="Proteomes" id="UP000551878">
    <property type="component" value="Unassembled WGS sequence"/>
</dbReference>
<dbReference type="InterPro" id="IPR001279">
    <property type="entry name" value="Metallo-B-lactamas"/>
</dbReference>
<keyword evidence="4" id="KW-1185">Reference proteome</keyword>
<dbReference type="InterPro" id="IPR051682">
    <property type="entry name" value="Mito_Persulfide_Diox"/>
</dbReference>
<feature type="domain" description="Rhodanese" evidence="2">
    <location>
        <begin position="20"/>
        <end position="116"/>
    </location>
</feature>
<proteinExistence type="predicted"/>
<dbReference type="InterPro" id="IPR036866">
    <property type="entry name" value="RibonucZ/Hydroxyglut_hydro"/>
</dbReference>
<evidence type="ECO:0000256" key="1">
    <source>
        <dbReference type="SAM" id="MobiDB-lite"/>
    </source>
</evidence>
<dbReference type="SUPFAM" id="SSF56281">
    <property type="entry name" value="Metallo-hydrolase/oxidoreductase"/>
    <property type="match status" value="1"/>
</dbReference>
<dbReference type="EMBL" id="JACHHB010000002">
    <property type="protein sequence ID" value="MBB5172308.1"/>
    <property type="molecule type" value="Genomic_DNA"/>
</dbReference>
<dbReference type="SMART" id="SM00450">
    <property type="entry name" value="RHOD"/>
    <property type="match status" value="1"/>
</dbReference>
<gene>
    <name evidence="3" type="ORF">HNQ41_000452</name>
</gene>
<organism evidence="3 4">
    <name type="scientific">Texcoconibacillus texcoconensis</name>
    <dbReference type="NCBI Taxonomy" id="1095777"/>
    <lineage>
        <taxon>Bacteria</taxon>
        <taxon>Bacillati</taxon>
        <taxon>Bacillota</taxon>
        <taxon>Bacilli</taxon>
        <taxon>Bacillales</taxon>
        <taxon>Bacillaceae</taxon>
        <taxon>Texcoconibacillus</taxon>
    </lineage>
</organism>
<dbReference type="GO" id="GO:0006749">
    <property type="term" value="P:glutathione metabolic process"/>
    <property type="evidence" value="ECO:0007669"/>
    <property type="project" value="InterPro"/>
</dbReference>
<feature type="region of interest" description="Disordered" evidence="1">
    <location>
        <begin position="353"/>
        <end position="377"/>
    </location>
</feature>
<dbReference type="Pfam" id="PF00753">
    <property type="entry name" value="Lactamase_B"/>
    <property type="match status" value="1"/>
</dbReference>
<dbReference type="GO" id="GO:0016787">
    <property type="term" value="F:hydrolase activity"/>
    <property type="evidence" value="ECO:0007669"/>
    <property type="project" value="UniProtKB-KW"/>
</dbReference>
<dbReference type="PROSITE" id="PS50206">
    <property type="entry name" value="RHODANESE_3"/>
    <property type="match status" value="1"/>
</dbReference>
<dbReference type="GO" id="GO:0070813">
    <property type="term" value="P:hydrogen sulfide metabolic process"/>
    <property type="evidence" value="ECO:0007669"/>
    <property type="project" value="TreeGrafter"/>
</dbReference>
<dbReference type="RefSeq" id="WP_184662798.1">
    <property type="nucleotide sequence ID" value="NZ_JACHHB010000002.1"/>
</dbReference>
<dbReference type="PANTHER" id="PTHR43084">
    <property type="entry name" value="PERSULFIDE DIOXYGENASE ETHE1"/>
    <property type="match status" value="1"/>
</dbReference>
<keyword evidence="3" id="KW-0378">Hydrolase</keyword>
<dbReference type="Gene3D" id="3.60.15.10">
    <property type="entry name" value="Ribonuclease Z/Hydroxyacylglutathione hydrolase-like"/>
    <property type="match status" value="1"/>
</dbReference>
<evidence type="ECO:0000259" key="2">
    <source>
        <dbReference type="PROSITE" id="PS50206"/>
    </source>
</evidence>
<protein>
    <submittedName>
        <fullName evidence="3">Glyoxylase-like metal-dependent hydrolase (Beta-lactamase superfamily II)</fullName>
    </submittedName>
</protein>
<comment type="caution">
    <text evidence="3">The sequence shown here is derived from an EMBL/GenBank/DDBJ whole genome shotgun (WGS) entry which is preliminary data.</text>
</comment>
<dbReference type="SMART" id="SM00849">
    <property type="entry name" value="Lactamase_B"/>
    <property type="match status" value="1"/>
</dbReference>
<dbReference type="Gene3D" id="3.40.250.10">
    <property type="entry name" value="Rhodanese-like domain"/>
    <property type="match status" value="1"/>
</dbReference>
<dbReference type="AlphaFoldDB" id="A0A840QLR7"/>
<dbReference type="SUPFAM" id="SSF52821">
    <property type="entry name" value="Rhodanese/Cell cycle control phosphatase"/>
    <property type="match status" value="1"/>
</dbReference>
<sequence length="377" mass="42729">MKSKQVPTISVKDLVKKIINKKQVFILDVREREAFDDWKVEGGNVHIINYPFDELERNPKNLADGLPKGERLYVICAKGGSSQKAAEYLMKEGIDDVASVSGGMEAWSEHLEPIKVHEWDTGDAIYQFVRVGKGCLSYMIVSEGQAILIDTNRMITPYREFIDWMEVALTYVLDTHLHADHISGGRRLAKEYGAQYYLPEKDAEEVMYKYEPLHDGDVLTVGKRSLKVLASPGHTIGSMSFVLDDQFLFTGDILFIDSIGRPDLAGKAKDWVADLRETLYRRYRQLSSELVVLPAHFMIHEEMNKNGSVSEKLGVLYEKNHGLNIEEESSFRQAVTDNLPPQPNAHQKIRQTNMGKQVPDEGEAREMEIGPNRCAIQ</sequence>
<dbReference type="Pfam" id="PF00581">
    <property type="entry name" value="Rhodanese"/>
    <property type="match status" value="1"/>
</dbReference>
<dbReference type="PANTHER" id="PTHR43084:SF7">
    <property type="entry name" value="BETA-LACTAMASE DOMAIN PROTEIN"/>
    <property type="match status" value="1"/>
</dbReference>
<dbReference type="InterPro" id="IPR036873">
    <property type="entry name" value="Rhodanese-like_dom_sf"/>
</dbReference>
<name>A0A840QLR7_9BACI</name>
<reference evidence="3 4" key="1">
    <citation type="submission" date="2020-08" db="EMBL/GenBank/DDBJ databases">
        <title>Genomic Encyclopedia of Type Strains, Phase IV (KMG-IV): sequencing the most valuable type-strain genomes for metagenomic binning, comparative biology and taxonomic classification.</title>
        <authorList>
            <person name="Goeker M."/>
        </authorList>
    </citation>
    <scope>NUCLEOTIDE SEQUENCE [LARGE SCALE GENOMIC DNA]</scope>
    <source>
        <strain evidence="3 4">DSM 24696</strain>
    </source>
</reference>
<dbReference type="InterPro" id="IPR001763">
    <property type="entry name" value="Rhodanese-like_dom"/>
</dbReference>